<dbReference type="Proteomes" id="UP000634919">
    <property type="component" value="Unassembled WGS sequence"/>
</dbReference>
<dbReference type="RefSeq" id="WP_191724329.1">
    <property type="nucleotide sequence ID" value="NZ_JACSQK010000008.1"/>
</dbReference>
<keyword evidence="2" id="KW-1185">Reference proteome</keyword>
<evidence type="ECO:0000313" key="1">
    <source>
        <dbReference type="EMBL" id="MBD7961915.1"/>
    </source>
</evidence>
<comment type="caution">
    <text evidence="1">The sequence shown here is derived from an EMBL/GenBank/DDBJ whole genome shotgun (WGS) entry which is preliminary data.</text>
</comment>
<organism evidence="1 2">
    <name type="scientific">Comamonas avium</name>
    <dbReference type="NCBI Taxonomy" id="2762231"/>
    <lineage>
        <taxon>Bacteria</taxon>
        <taxon>Pseudomonadati</taxon>
        <taxon>Pseudomonadota</taxon>
        <taxon>Betaproteobacteria</taxon>
        <taxon>Burkholderiales</taxon>
        <taxon>Comamonadaceae</taxon>
        <taxon>Comamonas</taxon>
    </lineage>
</organism>
<dbReference type="EMBL" id="JACSQK010000008">
    <property type="protein sequence ID" value="MBD7961915.1"/>
    <property type="molecule type" value="Genomic_DNA"/>
</dbReference>
<proteinExistence type="predicted"/>
<gene>
    <name evidence="1" type="ORF">H9646_15685</name>
</gene>
<accession>A0ABR8SEJ9</accession>
<name>A0ABR8SEJ9_9BURK</name>
<protein>
    <submittedName>
        <fullName evidence="1">Uncharacterized protein</fullName>
    </submittedName>
</protein>
<evidence type="ECO:0000313" key="2">
    <source>
        <dbReference type="Proteomes" id="UP000634919"/>
    </source>
</evidence>
<reference evidence="1 2" key="1">
    <citation type="submission" date="2020-08" db="EMBL/GenBank/DDBJ databases">
        <title>A Genomic Blueprint of the Chicken Gut Microbiome.</title>
        <authorList>
            <person name="Gilroy R."/>
            <person name="Ravi A."/>
            <person name="Getino M."/>
            <person name="Pursley I."/>
            <person name="Horton D.L."/>
            <person name="Alikhan N.-F."/>
            <person name="Baker D."/>
            <person name="Gharbi K."/>
            <person name="Hall N."/>
            <person name="Watson M."/>
            <person name="Adriaenssens E.M."/>
            <person name="Foster-Nyarko E."/>
            <person name="Jarju S."/>
            <person name="Secka A."/>
            <person name="Antonio M."/>
            <person name="Oren A."/>
            <person name="Chaudhuri R."/>
            <person name="La Ragione R.M."/>
            <person name="Hildebrand F."/>
            <person name="Pallen M.J."/>
        </authorList>
    </citation>
    <scope>NUCLEOTIDE SEQUENCE [LARGE SCALE GENOMIC DNA]</scope>
    <source>
        <strain evidence="1 2">Sa2CVA6</strain>
    </source>
</reference>
<sequence>MAAPPHFNGDLAGHQAIEAALHNRPSSDAAACLTQFRQAPLDSPDIQSKTIPLDDLGFAHKQKRELLTLTGLSFQIVLYLKTKLTGR</sequence>